<organism evidence="2 3">
    <name type="scientific">Candidatus Daviesbacteria bacterium GW2011_GWC2_40_12</name>
    <dbReference type="NCBI Taxonomy" id="1618431"/>
    <lineage>
        <taxon>Bacteria</taxon>
        <taxon>Candidatus Daviesiibacteriota</taxon>
    </lineage>
</organism>
<protein>
    <submittedName>
        <fullName evidence="2">Uncharacterized protein</fullName>
    </submittedName>
</protein>
<feature type="region of interest" description="Disordered" evidence="1">
    <location>
        <begin position="208"/>
        <end position="248"/>
    </location>
</feature>
<comment type="caution">
    <text evidence="2">The sequence shown here is derived from an EMBL/GenBank/DDBJ whole genome shotgun (WGS) entry which is preliminary data.</text>
</comment>
<dbReference type="EMBL" id="LBYB01000009">
    <property type="protein sequence ID" value="KKR41572.1"/>
    <property type="molecule type" value="Genomic_DNA"/>
</dbReference>
<accession>A0A0G0TUH6</accession>
<proteinExistence type="predicted"/>
<feature type="compositionally biased region" description="Low complexity" evidence="1">
    <location>
        <begin position="223"/>
        <end position="232"/>
    </location>
</feature>
<evidence type="ECO:0000256" key="1">
    <source>
        <dbReference type="SAM" id="MobiDB-lite"/>
    </source>
</evidence>
<gene>
    <name evidence="2" type="ORF">UT77_C0009G0030</name>
</gene>
<evidence type="ECO:0000313" key="3">
    <source>
        <dbReference type="Proteomes" id="UP000034881"/>
    </source>
</evidence>
<name>A0A0G0TUH6_9BACT</name>
<reference evidence="2 3" key="1">
    <citation type="journal article" date="2015" name="Nature">
        <title>rRNA introns, odd ribosomes, and small enigmatic genomes across a large radiation of phyla.</title>
        <authorList>
            <person name="Brown C.T."/>
            <person name="Hug L.A."/>
            <person name="Thomas B.C."/>
            <person name="Sharon I."/>
            <person name="Castelle C.J."/>
            <person name="Singh A."/>
            <person name="Wilkins M.J."/>
            <person name="Williams K.H."/>
            <person name="Banfield J.F."/>
        </authorList>
    </citation>
    <scope>NUCLEOTIDE SEQUENCE [LARGE SCALE GENOMIC DNA]</scope>
</reference>
<evidence type="ECO:0000313" key="2">
    <source>
        <dbReference type="EMBL" id="KKR41572.1"/>
    </source>
</evidence>
<dbReference type="AlphaFoldDB" id="A0A0G0TUH6"/>
<dbReference type="Proteomes" id="UP000034881">
    <property type="component" value="Unassembled WGS sequence"/>
</dbReference>
<sequence length="256" mass="28178">MNTTQQHLSIADIKDDILILKNGGGSLVLQVSAVNFGLLSDREQIAIIGSFAQMLNSLSFSIQIVIHSERLNISSYLRLLDKAQKAQSNPLLASMITEYKQFIQTTIKENEVLDKKFYIVIPLYSLELGLTASKQMLEQKIKTILLPRRDQIIRQLARVGLKAIQLSGPNLVEVFYNIYNGAVIEKEVNLSVNPQDLAVKLKQPEPVVSNQPADTAQAPARQSTSTPLASAAPAPPPPISTQNAKTHPFIVEELEG</sequence>